<sequence>MLERHTLYRGRLRLHAPARSAVRLRHYKHNLMTGGDNGFKGRDGELRSAAKD</sequence>
<feature type="compositionally biased region" description="Basic and acidic residues" evidence="1">
    <location>
        <begin position="39"/>
        <end position="52"/>
    </location>
</feature>
<evidence type="ECO:0000313" key="2">
    <source>
        <dbReference type="EMBL" id="GGG82410.1"/>
    </source>
</evidence>
<reference evidence="2" key="2">
    <citation type="submission" date="2020-09" db="EMBL/GenBank/DDBJ databases">
        <authorList>
            <person name="Sun Q."/>
            <person name="Zhou Y."/>
        </authorList>
    </citation>
    <scope>NUCLEOTIDE SEQUENCE</scope>
    <source>
        <strain evidence="2">CGMCC 1.12997</strain>
    </source>
</reference>
<feature type="region of interest" description="Disordered" evidence="1">
    <location>
        <begin position="32"/>
        <end position="52"/>
    </location>
</feature>
<dbReference type="Proteomes" id="UP000647241">
    <property type="component" value="Unassembled WGS sequence"/>
</dbReference>
<accession>A0A917M8Q6</accession>
<evidence type="ECO:0000313" key="3">
    <source>
        <dbReference type="Proteomes" id="UP000647241"/>
    </source>
</evidence>
<dbReference type="AlphaFoldDB" id="A0A917M8Q6"/>
<organism evidence="2 3">
    <name type="scientific">Edaphobacter dinghuensis</name>
    <dbReference type="NCBI Taxonomy" id="1560005"/>
    <lineage>
        <taxon>Bacteria</taxon>
        <taxon>Pseudomonadati</taxon>
        <taxon>Acidobacteriota</taxon>
        <taxon>Terriglobia</taxon>
        <taxon>Terriglobales</taxon>
        <taxon>Acidobacteriaceae</taxon>
        <taxon>Edaphobacter</taxon>
    </lineage>
</organism>
<comment type="caution">
    <text evidence="2">The sequence shown here is derived from an EMBL/GenBank/DDBJ whole genome shotgun (WGS) entry which is preliminary data.</text>
</comment>
<protein>
    <submittedName>
        <fullName evidence="2">Uncharacterized protein</fullName>
    </submittedName>
</protein>
<reference evidence="2" key="1">
    <citation type="journal article" date="2014" name="Int. J. Syst. Evol. Microbiol.">
        <title>Complete genome sequence of Corynebacterium casei LMG S-19264T (=DSM 44701T), isolated from a smear-ripened cheese.</title>
        <authorList>
            <consortium name="US DOE Joint Genome Institute (JGI-PGF)"/>
            <person name="Walter F."/>
            <person name="Albersmeier A."/>
            <person name="Kalinowski J."/>
            <person name="Ruckert C."/>
        </authorList>
    </citation>
    <scope>NUCLEOTIDE SEQUENCE</scope>
    <source>
        <strain evidence="2">CGMCC 1.12997</strain>
    </source>
</reference>
<name>A0A917M8Q6_9BACT</name>
<keyword evidence="3" id="KW-1185">Reference proteome</keyword>
<dbReference type="EMBL" id="BMGT01000003">
    <property type="protein sequence ID" value="GGG82410.1"/>
    <property type="molecule type" value="Genomic_DNA"/>
</dbReference>
<proteinExistence type="predicted"/>
<gene>
    <name evidence="2" type="ORF">GCM10011585_27460</name>
</gene>
<evidence type="ECO:0000256" key="1">
    <source>
        <dbReference type="SAM" id="MobiDB-lite"/>
    </source>
</evidence>